<dbReference type="InterPro" id="IPR001753">
    <property type="entry name" value="Enoyl-CoA_hydra/iso"/>
</dbReference>
<sequence>MNEQDNVLYEVADRVATITINRPDRRNAFDPPTRRELIARFAEAAADPDVWCLVLTGSGTKAFSAGGDLRSFDDAAKAGRRYQETPMEGAERNLFETLLEVYKPTIAALNGPAVAGGCELALACDIRIAAKHTVLGLPESKRGMGANFGSVILPRLVPRAIAFDLLYTGRYIDAEEAARWGLVNRVVESDELAETVRAYAAELVGNAPLTLRRYKEMMVKGWGQPVPSALRLNVGPNPYLSEDRREGAAAFLEKRPPVWQGR</sequence>
<proteinExistence type="inferred from homology"/>
<dbReference type="InterPro" id="IPR018376">
    <property type="entry name" value="Enoyl-CoA_hyd/isom_CS"/>
</dbReference>
<evidence type="ECO:0000256" key="3">
    <source>
        <dbReference type="ARBA" id="ARBA00023709"/>
    </source>
</evidence>
<evidence type="ECO:0000256" key="4">
    <source>
        <dbReference type="ARBA" id="ARBA00023717"/>
    </source>
</evidence>
<evidence type="ECO:0000256" key="5">
    <source>
        <dbReference type="RuleBase" id="RU003707"/>
    </source>
</evidence>
<dbReference type="Gene3D" id="1.10.12.10">
    <property type="entry name" value="Lyase 2-enoyl-coa Hydratase, Chain A, domain 2"/>
    <property type="match status" value="1"/>
</dbReference>
<dbReference type="PROSITE" id="PS00166">
    <property type="entry name" value="ENOYL_COA_HYDRATASE"/>
    <property type="match status" value="1"/>
</dbReference>
<keyword evidence="2" id="KW-0456">Lyase</keyword>
<dbReference type="RefSeq" id="WP_179443832.1">
    <property type="nucleotide sequence ID" value="NZ_JACBZS010000001.1"/>
</dbReference>
<comment type="similarity">
    <text evidence="1 5">Belongs to the enoyl-CoA hydratase/isomerase family.</text>
</comment>
<dbReference type="GO" id="GO:0006635">
    <property type="term" value="P:fatty acid beta-oxidation"/>
    <property type="evidence" value="ECO:0007669"/>
    <property type="project" value="TreeGrafter"/>
</dbReference>
<dbReference type="AlphaFoldDB" id="A0A7Z0D6M8"/>
<evidence type="ECO:0000313" key="6">
    <source>
        <dbReference type="EMBL" id="NYI69804.1"/>
    </source>
</evidence>
<dbReference type="InterPro" id="IPR014748">
    <property type="entry name" value="Enoyl-CoA_hydra_C"/>
</dbReference>
<comment type="caution">
    <text evidence="6">The sequence shown here is derived from an EMBL/GenBank/DDBJ whole genome shotgun (WGS) entry which is preliminary data.</text>
</comment>
<dbReference type="Gene3D" id="3.90.226.10">
    <property type="entry name" value="2-enoyl-CoA Hydratase, Chain A, domain 1"/>
    <property type="match status" value="1"/>
</dbReference>
<gene>
    <name evidence="6" type="ORF">GGQ54_000364</name>
</gene>
<keyword evidence="7" id="KW-1185">Reference proteome</keyword>
<dbReference type="CDD" id="cd06558">
    <property type="entry name" value="crotonase-like"/>
    <property type="match status" value="1"/>
</dbReference>
<evidence type="ECO:0000256" key="1">
    <source>
        <dbReference type="ARBA" id="ARBA00005254"/>
    </source>
</evidence>
<comment type="catalytic activity">
    <reaction evidence="4">
        <text>a 4-saturated-(3S)-3-hydroxyacyl-CoA = a (3E)-enoyl-CoA + H2O</text>
        <dbReference type="Rhea" id="RHEA:20724"/>
        <dbReference type="ChEBI" id="CHEBI:15377"/>
        <dbReference type="ChEBI" id="CHEBI:58521"/>
        <dbReference type="ChEBI" id="CHEBI:137480"/>
        <dbReference type="EC" id="4.2.1.17"/>
    </reaction>
</comment>
<organism evidence="6 7">
    <name type="scientific">Naumannella cuiyingiana</name>
    <dbReference type="NCBI Taxonomy" id="1347891"/>
    <lineage>
        <taxon>Bacteria</taxon>
        <taxon>Bacillati</taxon>
        <taxon>Actinomycetota</taxon>
        <taxon>Actinomycetes</taxon>
        <taxon>Propionibacteriales</taxon>
        <taxon>Propionibacteriaceae</taxon>
        <taxon>Naumannella</taxon>
    </lineage>
</organism>
<dbReference type="Proteomes" id="UP000527616">
    <property type="component" value="Unassembled WGS sequence"/>
</dbReference>
<dbReference type="PANTHER" id="PTHR11941">
    <property type="entry name" value="ENOYL-COA HYDRATASE-RELATED"/>
    <property type="match status" value="1"/>
</dbReference>
<dbReference type="Pfam" id="PF00378">
    <property type="entry name" value="ECH_1"/>
    <property type="match status" value="1"/>
</dbReference>
<dbReference type="SUPFAM" id="SSF52096">
    <property type="entry name" value="ClpP/crotonase"/>
    <property type="match status" value="1"/>
</dbReference>
<dbReference type="GO" id="GO:0004300">
    <property type="term" value="F:enoyl-CoA hydratase activity"/>
    <property type="evidence" value="ECO:0007669"/>
    <property type="project" value="UniProtKB-EC"/>
</dbReference>
<dbReference type="InterPro" id="IPR029045">
    <property type="entry name" value="ClpP/crotonase-like_dom_sf"/>
</dbReference>
<evidence type="ECO:0000313" key="7">
    <source>
        <dbReference type="Proteomes" id="UP000527616"/>
    </source>
</evidence>
<protein>
    <submittedName>
        <fullName evidence="6">Enoyl-CoA hydratase/carnithine racemase</fullName>
    </submittedName>
</protein>
<dbReference type="EMBL" id="JACBZS010000001">
    <property type="protein sequence ID" value="NYI69804.1"/>
    <property type="molecule type" value="Genomic_DNA"/>
</dbReference>
<accession>A0A7Z0D6M8</accession>
<evidence type="ECO:0000256" key="2">
    <source>
        <dbReference type="ARBA" id="ARBA00023239"/>
    </source>
</evidence>
<dbReference type="PANTHER" id="PTHR11941:SF54">
    <property type="entry name" value="ENOYL-COA HYDRATASE, MITOCHONDRIAL"/>
    <property type="match status" value="1"/>
</dbReference>
<name>A0A7Z0D6M8_9ACTN</name>
<reference evidence="6 7" key="1">
    <citation type="submission" date="2020-07" db="EMBL/GenBank/DDBJ databases">
        <title>Sequencing the genomes of 1000 actinobacteria strains.</title>
        <authorList>
            <person name="Klenk H.-P."/>
        </authorList>
    </citation>
    <scope>NUCLEOTIDE SEQUENCE [LARGE SCALE GENOMIC DNA]</scope>
    <source>
        <strain evidence="6 7">DSM 103164</strain>
    </source>
</reference>
<comment type="catalytic activity">
    <reaction evidence="3">
        <text>a (3S)-3-hydroxyacyl-CoA = a (2E)-enoyl-CoA + H2O</text>
        <dbReference type="Rhea" id="RHEA:16105"/>
        <dbReference type="ChEBI" id="CHEBI:15377"/>
        <dbReference type="ChEBI" id="CHEBI:57318"/>
        <dbReference type="ChEBI" id="CHEBI:58856"/>
        <dbReference type="EC" id="4.2.1.17"/>
    </reaction>
</comment>